<organism evidence="1 2">
    <name type="scientific">Pelatocladus maniniholoensis HA4357-MV3</name>
    <dbReference type="NCBI Taxonomy" id="1117104"/>
    <lineage>
        <taxon>Bacteria</taxon>
        <taxon>Bacillati</taxon>
        <taxon>Cyanobacteriota</taxon>
        <taxon>Cyanophyceae</taxon>
        <taxon>Nostocales</taxon>
        <taxon>Nostocaceae</taxon>
        <taxon>Pelatocladus</taxon>
    </lineage>
</organism>
<dbReference type="Proteomes" id="UP000813215">
    <property type="component" value="Unassembled WGS sequence"/>
</dbReference>
<dbReference type="EMBL" id="JAHHHW010000099">
    <property type="protein sequence ID" value="MBW4433177.1"/>
    <property type="molecule type" value="Genomic_DNA"/>
</dbReference>
<comment type="caution">
    <text evidence="1">The sequence shown here is derived from an EMBL/GenBank/DDBJ whole genome shotgun (WGS) entry which is preliminary data.</text>
</comment>
<evidence type="ECO:0000313" key="2">
    <source>
        <dbReference type="Proteomes" id="UP000813215"/>
    </source>
</evidence>
<reference evidence="1" key="2">
    <citation type="journal article" date="2022" name="Microbiol. Resour. Announc.">
        <title>Metagenome Sequencing to Explore Phylogenomics of Terrestrial Cyanobacteria.</title>
        <authorList>
            <person name="Ward R.D."/>
            <person name="Stajich J.E."/>
            <person name="Johansen J.R."/>
            <person name="Huntemann M."/>
            <person name="Clum A."/>
            <person name="Foster B."/>
            <person name="Foster B."/>
            <person name="Roux S."/>
            <person name="Palaniappan K."/>
            <person name="Varghese N."/>
            <person name="Mukherjee S."/>
            <person name="Reddy T.B.K."/>
            <person name="Daum C."/>
            <person name="Copeland A."/>
            <person name="Chen I.A."/>
            <person name="Ivanova N.N."/>
            <person name="Kyrpides N.C."/>
            <person name="Shapiro N."/>
            <person name="Eloe-Fadrosh E.A."/>
            <person name="Pietrasiak N."/>
        </authorList>
    </citation>
    <scope>NUCLEOTIDE SEQUENCE</scope>
    <source>
        <strain evidence="1">HA4357-MV3</strain>
    </source>
</reference>
<proteinExistence type="predicted"/>
<gene>
    <name evidence="1" type="ORF">KME28_15985</name>
</gene>
<evidence type="ECO:0000313" key="1">
    <source>
        <dbReference type="EMBL" id="MBW4433177.1"/>
    </source>
</evidence>
<reference evidence="1" key="1">
    <citation type="submission" date="2021-05" db="EMBL/GenBank/DDBJ databases">
        <authorList>
            <person name="Pietrasiak N."/>
            <person name="Ward R."/>
            <person name="Stajich J.E."/>
            <person name="Kurbessoian T."/>
        </authorList>
    </citation>
    <scope>NUCLEOTIDE SEQUENCE</scope>
    <source>
        <strain evidence="1">HA4357-MV3</strain>
    </source>
</reference>
<dbReference type="AlphaFoldDB" id="A0A9E3H9K9"/>
<sequence>MEEPKRKTKLVRNLFNYKGRSIRITQLQNGDYQAVAGGVYVIAGTEFEARLHMKTQIDDGW</sequence>
<accession>A0A9E3H9K9</accession>
<protein>
    <submittedName>
        <fullName evidence="1">Uncharacterized protein</fullName>
    </submittedName>
</protein>
<name>A0A9E3H9K9_9NOST</name>